<feature type="domain" description="PLD phosphodiesterase" evidence="2">
    <location>
        <begin position="243"/>
        <end position="270"/>
    </location>
</feature>
<dbReference type="PROSITE" id="PS50035">
    <property type="entry name" value="PLD"/>
    <property type="match status" value="2"/>
</dbReference>
<sequence>MYAEVEPSYFSLIVEPDAGITPVLSRIERAEKSIDLVMYKLSDTQVVEALGAAVARGVSVRVLLNGGYYSKKESANDAAYAALQKVNVPVQWTPTNFALTHQKTFVFDGTEALVMTFNLQSKYYKTGRDFAVAVTNPNDIAAIQKTFNADWNGEYIVAPKGDTLLWSPGSEDELLHLINSASSTLDIYNEEMADADITKALVAAAQRGVDVRLNMTYATNWKEAFFTLRDAGVSVRTFPSSSKIIYIHAKMIIADGKTAFVGSENFSNNSLNKNRELGLILSAPQILEGLQSTFDTDWAKSRPFTTIQ</sequence>
<dbReference type="GO" id="GO:0004630">
    <property type="term" value="F:phospholipase D activity"/>
    <property type="evidence" value="ECO:0007669"/>
    <property type="project" value="UniProtKB-EC"/>
</dbReference>
<dbReference type="SMART" id="SM00155">
    <property type="entry name" value="PLDc"/>
    <property type="match status" value="2"/>
</dbReference>
<dbReference type="GO" id="GO:0006793">
    <property type="term" value="P:phosphorus metabolic process"/>
    <property type="evidence" value="ECO:0007669"/>
    <property type="project" value="UniProtKB-ARBA"/>
</dbReference>
<dbReference type="STRING" id="1797247.A2419_03395"/>
<organism evidence="3 4">
    <name type="scientific">Candidatus Adlerbacteria bacterium RIFOXYC1_FULL_48_26</name>
    <dbReference type="NCBI Taxonomy" id="1797247"/>
    <lineage>
        <taxon>Bacteria</taxon>
        <taxon>Candidatus Adleribacteriota</taxon>
    </lineage>
</organism>
<proteinExistence type="predicted"/>
<evidence type="ECO:0000256" key="1">
    <source>
        <dbReference type="ARBA" id="ARBA00000798"/>
    </source>
</evidence>
<dbReference type="SUPFAM" id="SSF56024">
    <property type="entry name" value="Phospholipase D/nuclease"/>
    <property type="match status" value="2"/>
</dbReference>
<name>A0A1F4Y4L7_9BACT</name>
<comment type="catalytic activity">
    <reaction evidence="1">
        <text>a 1,2-diacyl-sn-glycero-3-phosphocholine + H2O = a 1,2-diacyl-sn-glycero-3-phosphate + choline + H(+)</text>
        <dbReference type="Rhea" id="RHEA:14445"/>
        <dbReference type="ChEBI" id="CHEBI:15354"/>
        <dbReference type="ChEBI" id="CHEBI:15377"/>
        <dbReference type="ChEBI" id="CHEBI:15378"/>
        <dbReference type="ChEBI" id="CHEBI:57643"/>
        <dbReference type="ChEBI" id="CHEBI:58608"/>
        <dbReference type="EC" id="3.1.4.4"/>
    </reaction>
</comment>
<reference evidence="3 4" key="1">
    <citation type="journal article" date="2016" name="Nat. Commun.">
        <title>Thousands of microbial genomes shed light on interconnected biogeochemical processes in an aquifer system.</title>
        <authorList>
            <person name="Anantharaman K."/>
            <person name="Brown C.T."/>
            <person name="Hug L.A."/>
            <person name="Sharon I."/>
            <person name="Castelle C.J."/>
            <person name="Probst A.J."/>
            <person name="Thomas B.C."/>
            <person name="Singh A."/>
            <person name="Wilkins M.J."/>
            <person name="Karaoz U."/>
            <person name="Brodie E.L."/>
            <person name="Williams K.H."/>
            <person name="Hubbard S.S."/>
            <person name="Banfield J.F."/>
        </authorList>
    </citation>
    <scope>NUCLEOTIDE SEQUENCE [LARGE SCALE GENOMIC DNA]</scope>
</reference>
<dbReference type="InterPro" id="IPR001736">
    <property type="entry name" value="PLipase_D/transphosphatidylase"/>
</dbReference>
<accession>A0A1F4Y4L7</accession>
<gene>
    <name evidence="3" type="ORF">A2419_03395</name>
</gene>
<dbReference type="AlphaFoldDB" id="A0A1F4Y4L7"/>
<dbReference type="Proteomes" id="UP000176568">
    <property type="component" value="Unassembled WGS sequence"/>
</dbReference>
<dbReference type="GO" id="GO:0016891">
    <property type="term" value="F:RNA endonuclease activity producing 5'-phosphomonoesters, hydrolytic mechanism"/>
    <property type="evidence" value="ECO:0007669"/>
    <property type="project" value="TreeGrafter"/>
</dbReference>
<evidence type="ECO:0000259" key="2">
    <source>
        <dbReference type="PROSITE" id="PS50035"/>
    </source>
</evidence>
<evidence type="ECO:0000313" key="4">
    <source>
        <dbReference type="Proteomes" id="UP000176568"/>
    </source>
</evidence>
<evidence type="ECO:0000313" key="3">
    <source>
        <dbReference type="EMBL" id="OGC88798.1"/>
    </source>
</evidence>
<dbReference type="Pfam" id="PF13091">
    <property type="entry name" value="PLDc_2"/>
    <property type="match status" value="2"/>
</dbReference>
<comment type="caution">
    <text evidence="3">The sequence shown here is derived from an EMBL/GenBank/DDBJ whole genome shotgun (WGS) entry which is preliminary data.</text>
</comment>
<dbReference type="InterPro" id="IPR051406">
    <property type="entry name" value="PLD_domain"/>
</dbReference>
<feature type="domain" description="PLD phosphodiesterase" evidence="2">
    <location>
        <begin position="96"/>
        <end position="123"/>
    </location>
</feature>
<dbReference type="Gene3D" id="3.30.870.10">
    <property type="entry name" value="Endonuclease Chain A"/>
    <property type="match status" value="2"/>
</dbReference>
<dbReference type="PANTHER" id="PTHR43856">
    <property type="entry name" value="CARDIOLIPIN HYDROLASE"/>
    <property type="match status" value="1"/>
</dbReference>
<protein>
    <recommendedName>
        <fullName evidence="2">PLD phosphodiesterase domain-containing protein</fullName>
    </recommendedName>
</protein>
<dbReference type="EMBL" id="MEXB01000004">
    <property type="protein sequence ID" value="OGC88798.1"/>
    <property type="molecule type" value="Genomic_DNA"/>
</dbReference>
<dbReference type="CDD" id="cd09128">
    <property type="entry name" value="PLDc_unchar1_2"/>
    <property type="match status" value="1"/>
</dbReference>
<dbReference type="PANTHER" id="PTHR43856:SF2">
    <property type="entry name" value="PHOSPHOLIPASE D"/>
    <property type="match status" value="1"/>
</dbReference>
<dbReference type="InterPro" id="IPR025202">
    <property type="entry name" value="PLD-like_dom"/>
</dbReference>